<dbReference type="SUPFAM" id="SSF143847">
    <property type="entry name" value="XisI-like"/>
    <property type="match status" value="1"/>
</dbReference>
<gene>
    <name evidence="1" type="ORF">NIES37_64880</name>
</gene>
<evidence type="ECO:0000313" key="2">
    <source>
        <dbReference type="Proteomes" id="UP000218785"/>
    </source>
</evidence>
<dbReference type="InterPro" id="IPR014968">
    <property type="entry name" value="XisI"/>
</dbReference>
<dbReference type="Pfam" id="PF08869">
    <property type="entry name" value="XisI"/>
    <property type="match status" value="1"/>
</dbReference>
<dbReference type="AlphaFoldDB" id="A0A1Z4N9X3"/>
<accession>A0A1Z4N9X3</accession>
<dbReference type="Gene3D" id="3.30.310.110">
    <property type="entry name" value="XisI-like"/>
    <property type="match status" value="1"/>
</dbReference>
<protein>
    <submittedName>
        <fullName evidence="1">FdxN element excision controlling factor protein</fullName>
    </submittedName>
</protein>
<evidence type="ECO:0000313" key="1">
    <source>
        <dbReference type="EMBL" id="BAZ02475.1"/>
    </source>
</evidence>
<dbReference type="CDD" id="cd16382">
    <property type="entry name" value="XisI-like"/>
    <property type="match status" value="1"/>
</dbReference>
<proteinExistence type="predicted"/>
<dbReference type="InterPro" id="IPR035943">
    <property type="entry name" value="XisI-like_sf"/>
</dbReference>
<dbReference type="RefSeq" id="WP_096582738.1">
    <property type="nucleotide sequence ID" value="NZ_CAWNJS010000001.1"/>
</dbReference>
<dbReference type="KEGG" id="ttq:NIES37_64880"/>
<organism evidence="1 2">
    <name type="scientific">Tolypothrix tenuis PCC 7101</name>
    <dbReference type="NCBI Taxonomy" id="231146"/>
    <lineage>
        <taxon>Bacteria</taxon>
        <taxon>Bacillati</taxon>
        <taxon>Cyanobacteriota</taxon>
        <taxon>Cyanophyceae</taxon>
        <taxon>Nostocales</taxon>
        <taxon>Tolypothrichaceae</taxon>
        <taxon>Tolypothrix</taxon>
    </lineage>
</organism>
<dbReference type="EMBL" id="AP018248">
    <property type="protein sequence ID" value="BAZ02475.1"/>
    <property type="molecule type" value="Genomic_DNA"/>
</dbReference>
<dbReference type="Proteomes" id="UP000218785">
    <property type="component" value="Chromosome"/>
</dbReference>
<reference evidence="1 2" key="1">
    <citation type="submission" date="2017-06" db="EMBL/GenBank/DDBJ databases">
        <title>Genome sequencing of cyanobaciteial culture collection at National Institute for Environmental Studies (NIES).</title>
        <authorList>
            <person name="Hirose Y."/>
            <person name="Shimura Y."/>
            <person name="Fujisawa T."/>
            <person name="Nakamura Y."/>
            <person name="Kawachi M."/>
        </authorList>
    </citation>
    <scope>NUCLEOTIDE SEQUENCE [LARGE SCALE GENOMIC DNA]</scope>
    <source>
        <strain evidence="1 2">NIES-37</strain>
    </source>
</reference>
<keyword evidence="2" id="KW-1185">Reference proteome</keyword>
<sequence length="111" mass="12980">MDKLERYRAIIIKLLQEYASIPYSYGDLERRFIISEDNNNYLLITLGWQNDQRVHGCLIHLEIINDKVWIHRDGIEDGIANDLVTAGIPKADIVLAFHHPEVRQYTEYAIN</sequence>
<name>A0A1Z4N9X3_9CYAN</name>